<dbReference type="EMBL" id="CP063194">
    <property type="protein sequence ID" value="WCZ37736.1"/>
    <property type="molecule type" value="Genomic_DNA"/>
</dbReference>
<protein>
    <recommendedName>
        <fullName evidence="4">Secreted protein</fullName>
    </recommendedName>
</protein>
<sequence length="64" mass="6837">MNVKALRKSALVVIMLLILGVLTYEVFTGSLTVSTTVVAVGALALMAWGYWKVSHEQPSTVTNG</sequence>
<dbReference type="Proteomes" id="UP001218071">
    <property type="component" value="Chromosome"/>
</dbReference>
<evidence type="ECO:0008006" key="4">
    <source>
        <dbReference type="Google" id="ProtNLM"/>
    </source>
</evidence>
<name>A0ABY7UG77_9CORY</name>
<reference evidence="2 3" key="1">
    <citation type="submission" date="2020-10" db="EMBL/GenBank/DDBJ databases">
        <title>Complete genome sequence of Corynebacterium jeddahense DSM 45997, type strain of Corynebacterium jeddahense.</title>
        <authorList>
            <person name="Busche T."/>
            <person name="Kalinowski J."/>
            <person name="Ruckert C."/>
        </authorList>
    </citation>
    <scope>NUCLEOTIDE SEQUENCE [LARGE SCALE GENOMIC DNA]</scope>
    <source>
        <strain evidence="2 3">DSM 45997</strain>
    </source>
</reference>
<keyword evidence="1" id="KW-0812">Transmembrane</keyword>
<evidence type="ECO:0000256" key="1">
    <source>
        <dbReference type="SAM" id="Phobius"/>
    </source>
</evidence>
<accession>A0ABY7UG77</accession>
<keyword evidence="3" id="KW-1185">Reference proteome</keyword>
<feature type="transmembrane region" description="Helical" evidence="1">
    <location>
        <begin position="33"/>
        <end position="51"/>
    </location>
</feature>
<keyword evidence="1" id="KW-1133">Transmembrane helix</keyword>
<keyword evidence="1" id="KW-0472">Membrane</keyword>
<gene>
    <name evidence="2" type="ORF">CJEDD_00505</name>
</gene>
<evidence type="ECO:0000313" key="3">
    <source>
        <dbReference type="Proteomes" id="UP001218071"/>
    </source>
</evidence>
<organism evidence="2 3">
    <name type="scientific">Corynebacterium jeddahense</name>
    <dbReference type="NCBI Taxonomy" id="1414719"/>
    <lineage>
        <taxon>Bacteria</taxon>
        <taxon>Bacillati</taxon>
        <taxon>Actinomycetota</taxon>
        <taxon>Actinomycetes</taxon>
        <taxon>Mycobacteriales</taxon>
        <taxon>Corynebacteriaceae</taxon>
        <taxon>Corynebacterium</taxon>
    </lineage>
</organism>
<proteinExistence type="predicted"/>
<evidence type="ECO:0000313" key="2">
    <source>
        <dbReference type="EMBL" id="WCZ37736.1"/>
    </source>
</evidence>